<proteinExistence type="predicted"/>
<accession>A0ABQ6DI36</accession>
<name>A0ABQ6DI36_9HYPH</name>
<organism evidence="1 2">
    <name type="scientific">Methylobacterium oxalidis</name>
    <dbReference type="NCBI Taxonomy" id="944322"/>
    <lineage>
        <taxon>Bacteria</taxon>
        <taxon>Pseudomonadati</taxon>
        <taxon>Pseudomonadota</taxon>
        <taxon>Alphaproteobacteria</taxon>
        <taxon>Hyphomicrobiales</taxon>
        <taxon>Methylobacteriaceae</taxon>
        <taxon>Methylobacterium</taxon>
    </lineage>
</organism>
<dbReference type="SUPFAM" id="SSF51445">
    <property type="entry name" value="(Trans)glycosidases"/>
    <property type="match status" value="1"/>
</dbReference>
<sequence>MKAGLPLVGVNQANMAWLNTSQRDAMFAEMIRSGVKAVRLNIQPPLQDSKNSLVQAHKHGLSVLLVVTLSAKEFYEPGTERRPGNAMVKAAYPLSKLDVGKFEESFGAFWRDLDQSGVVLSGVEVGNEIDWAEFNGDLGVYSKEHGRVGFRDLANYDAIERGIEKYLGIVSAVRRLKESILSARNTVIVAAGMANIPSHWAAKSGADALEVEALQEKLFKRGLARSVDALAIHHYPNADSAPDLRKRALRATVAKCGAAKIGVGCWLTEWGVRNDERNCPVDDKQRAKIVREVREIVDPVARAGEIAALFYFEWSSNSQTSIWRCGDLTEAGRIAIAPVAAK</sequence>
<dbReference type="Proteomes" id="UP001156856">
    <property type="component" value="Unassembled WGS sequence"/>
</dbReference>
<keyword evidence="2" id="KW-1185">Reference proteome</keyword>
<evidence type="ECO:0008006" key="3">
    <source>
        <dbReference type="Google" id="ProtNLM"/>
    </source>
</evidence>
<dbReference type="Gene3D" id="3.20.20.80">
    <property type="entry name" value="Glycosidases"/>
    <property type="match status" value="1"/>
</dbReference>
<reference evidence="2" key="1">
    <citation type="journal article" date="2019" name="Int. J. Syst. Evol. Microbiol.">
        <title>The Global Catalogue of Microorganisms (GCM) 10K type strain sequencing project: providing services to taxonomists for standard genome sequencing and annotation.</title>
        <authorList>
            <consortium name="The Broad Institute Genomics Platform"/>
            <consortium name="The Broad Institute Genome Sequencing Center for Infectious Disease"/>
            <person name="Wu L."/>
            <person name="Ma J."/>
        </authorList>
    </citation>
    <scope>NUCLEOTIDE SEQUENCE [LARGE SCALE GENOMIC DNA]</scope>
    <source>
        <strain evidence="2">NBRC 107715</strain>
    </source>
</reference>
<dbReference type="InterPro" id="IPR017853">
    <property type="entry name" value="GH"/>
</dbReference>
<evidence type="ECO:0000313" key="1">
    <source>
        <dbReference type="EMBL" id="GLS64480.1"/>
    </source>
</evidence>
<evidence type="ECO:0000313" key="2">
    <source>
        <dbReference type="Proteomes" id="UP001156856"/>
    </source>
</evidence>
<comment type="caution">
    <text evidence="1">The sequence shown here is derived from an EMBL/GenBank/DDBJ whole genome shotgun (WGS) entry which is preliminary data.</text>
</comment>
<dbReference type="EMBL" id="BSPK01000039">
    <property type="protein sequence ID" value="GLS64480.1"/>
    <property type="molecule type" value="Genomic_DNA"/>
</dbReference>
<gene>
    <name evidence="1" type="primary">wgaF</name>
    <name evidence="1" type="ORF">GCM10007888_28610</name>
</gene>
<dbReference type="RefSeq" id="WP_147028833.1">
    <property type="nucleotide sequence ID" value="NZ_BJZU01000150.1"/>
</dbReference>
<protein>
    <recommendedName>
        <fullName evidence="3">Glycoside hydrolase family 5 domain-containing protein</fullName>
    </recommendedName>
</protein>